<dbReference type="Pfam" id="PF17200">
    <property type="entry name" value="sCache_2"/>
    <property type="match status" value="1"/>
</dbReference>
<dbReference type="Pfam" id="PF00672">
    <property type="entry name" value="HAMP"/>
    <property type="match status" value="1"/>
</dbReference>
<evidence type="ECO:0000256" key="8">
    <source>
        <dbReference type="PROSITE-ProRule" id="PRU00284"/>
    </source>
</evidence>
<dbReference type="GO" id="GO:0007165">
    <property type="term" value="P:signal transduction"/>
    <property type="evidence" value="ECO:0007669"/>
    <property type="project" value="UniProtKB-KW"/>
</dbReference>
<dbReference type="GO" id="GO:0005886">
    <property type="term" value="C:plasma membrane"/>
    <property type="evidence" value="ECO:0007669"/>
    <property type="project" value="UniProtKB-SubCell"/>
</dbReference>
<keyword evidence="4" id="KW-1133">Transmembrane helix</keyword>
<dbReference type="CDD" id="cd11386">
    <property type="entry name" value="MCP_signal"/>
    <property type="match status" value="1"/>
</dbReference>
<dbReference type="PANTHER" id="PTHR32089:SF112">
    <property type="entry name" value="LYSOZYME-LIKE PROTEIN-RELATED"/>
    <property type="match status" value="1"/>
</dbReference>
<evidence type="ECO:0000313" key="12">
    <source>
        <dbReference type="Proteomes" id="UP000281915"/>
    </source>
</evidence>
<keyword evidence="5" id="KW-0472">Membrane</keyword>
<dbReference type="GO" id="GO:0006935">
    <property type="term" value="P:chemotaxis"/>
    <property type="evidence" value="ECO:0007669"/>
    <property type="project" value="UniProtKB-ARBA"/>
</dbReference>
<dbReference type="CDD" id="cd06225">
    <property type="entry name" value="HAMP"/>
    <property type="match status" value="1"/>
</dbReference>
<dbReference type="EMBL" id="RHHT01000029">
    <property type="protein sequence ID" value="RNB77691.1"/>
    <property type="molecule type" value="Genomic_DNA"/>
</dbReference>
<dbReference type="Gene3D" id="1.10.287.950">
    <property type="entry name" value="Methyl-accepting chemotaxis protein"/>
    <property type="match status" value="1"/>
</dbReference>
<dbReference type="InterPro" id="IPR033480">
    <property type="entry name" value="sCache_2"/>
</dbReference>
<dbReference type="Pfam" id="PF00015">
    <property type="entry name" value="MCPsignal"/>
    <property type="match status" value="1"/>
</dbReference>
<evidence type="ECO:0000256" key="2">
    <source>
        <dbReference type="ARBA" id="ARBA00022475"/>
    </source>
</evidence>
<keyword evidence="6 8" id="KW-0807">Transducer</keyword>
<evidence type="ECO:0000256" key="3">
    <source>
        <dbReference type="ARBA" id="ARBA00022692"/>
    </source>
</evidence>
<reference evidence="11 12" key="1">
    <citation type="submission" date="2018-10" db="EMBL/GenBank/DDBJ databases">
        <title>Phylogenomics of Brevibacillus.</title>
        <authorList>
            <person name="Dunlap C."/>
        </authorList>
    </citation>
    <scope>NUCLEOTIDE SEQUENCE [LARGE SCALE GENOMIC DNA]</scope>
    <source>
        <strain evidence="11 12">JCM 15085</strain>
    </source>
</reference>
<dbReference type="InterPro" id="IPR004089">
    <property type="entry name" value="MCPsignal_dom"/>
</dbReference>
<dbReference type="AlphaFoldDB" id="A0A3M8CQG3"/>
<name>A0A3M8CQG3_9BACL</name>
<feature type="domain" description="Methyl-accepting transducer" evidence="9">
    <location>
        <begin position="283"/>
        <end position="519"/>
    </location>
</feature>
<evidence type="ECO:0000259" key="10">
    <source>
        <dbReference type="PROSITE" id="PS50885"/>
    </source>
</evidence>
<dbReference type="PANTHER" id="PTHR32089">
    <property type="entry name" value="METHYL-ACCEPTING CHEMOTAXIS PROTEIN MCPB"/>
    <property type="match status" value="1"/>
</dbReference>
<comment type="caution">
    <text evidence="11">The sequence shown here is derived from an EMBL/GenBank/DDBJ whole genome shotgun (WGS) entry which is preliminary data.</text>
</comment>
<dbReference type="PROSITE" id="PS50111">
    <property type="entry name" value="CHEMOTAXIS_TRANSDUC_2"/>
    <property type="match status" value="1"/>
</dbReference>
<dbReference type="SMART" id="SM00304">
    <property type="entry name" value="HAMP"/>
    <property type="match status" value="3"/>
</dbReference>
<dbReference type="SUPFAM" id="SSF58104">
    <property type="entry name" value="Methyl-accepting chemotaxis protein (MCP) signaling domain"/>
    <property type="match status" value="1"/>
</dbReference>
<evidence type="ECO:0000256" key="1">
    <source>
        <dbReference type="ARBA" id="ARBA00004651"/>
    </source>
</evidence>
<evidence type="ECO:0000256" key="5">
    <source>
        <dbReference type="ARBA" id="ARBA00023136"/>
    </source>
</evidence>
<comment type="subcellular location">
    <subcellularLocation>
        <location evidence="1">Cell membrane</location>
        <topology evidence="1">Multi-pass membrane protein</topology>
    </subcellularLocation>
</comment>
<feature type="domain" description="HAMP" evidence="10">
    <location>
        <begin position="211"/>
        <end position="264"/>
    </location>
</feature>
<dbReference type="PROSITE" id="PS50885">
    <property type="entry name" value="HAMP"/>
    <property type="match status" value="1"/>
</dbReference>
<sequence>MTIILLLLIVPSTLIGNHTYQTATESLDQLGERALKNNVRLTIEMIASLHPFVEQGKISLEDAQEMVKSRILGPKQADGTRPINKNIDVGEAGYIFVLDQKGVMLASPKIEGQNTWDTAGPDGSLFTQEMIAKAGNGGGFTYYLWPIEPGSDILAPKVTYTEQDPHWGWIICAGTYTSDFNKPAQALLTEAIIWTTILLAFGAAFSWYMTGRITKPVTAIAARVRLVADGDLSGEPIKVASKDEIGQLTDDFNMMTRNLRELIQQVGASSDHVAATAEQLTASAQQTSQATEQIAVTMQEVAMGTEGQVRAIDEASRTITSMSASLQEIAANTEHVTVTVNQASNVVQSGNESVHKAISQMESISRTVNGLADSIKSLGHRSQEIGKIVEVITAIAEQTNLLSLNAAIEAARAGEHGRGFAVVADEVRKLAEQSSQSTKQIISLIAAIQEETNSAIDSMETTTAEVAAGIEVVHQAGQSFREIHEGIEQVAVQTREVSHNTSQLSAGTQQIVQSIDVIGEKADTTASGTQNISAAAEEQLASMEEISSSAESLSHMAEELQALIQRFKV</sequence>
<keyword evidence="2" id="KW-1003">Cell membrane</keyword>
<accession>A0A3M8CQG3</accession>
<protein>
    <submittedName>
        <fullName evidence="11">HAMP domain-containing protein</fullName>
    </submittedName>
</protein>
<evidence type="ECO:0000259" key="9">
    <source>
        <dbReference type="PROSITE" id="PS50111"/>
    </source>
</evidence>
<dbReference type="InterPro" id="IPR003660">
    <property type="entry name" value="HAMP_dom"/>
</dbReference>
<evidence type="ECO:0000256" key="6">
    <source>
        <dbReference type="ARBA" id="ARBA00023224"/>
    </source>
</evidence>
<evidence type="ECO:0000313" key="11">
    <source>
        <dbReference type="EMBL" id="RNB77691.1"/>
    </source>
</evidence>
<evidence type="ECO:0000256" key="7">
    <source>
        <dbReference type="ARBA" id="ARBA00029447"/>
    </source>
</evidence>
<proteinExistence type="inferred from homology"/>
<dbReference type="Gene3D" id="3.30.450.20">
    <property type="entry name" value="PAS domain"/>
    <property type="match status" value="1"/>
</dbReference>
<dbReference type="SMART" id="SM01049">
    <property type="entry name" value="Cache_2"/>
    <property type="match status" value="1"/>
</dbReference>
<evidence type="ECO:0000256" key="4">
    <source>
        <dbReference type="ARBA" id="ARBA00022989"/>
    </source>
</evidence>
<gene>
    <name evidence="11" type="ORF">EDM58_14110</name>
</gene>
<dbReference type="SMART" id="SM00283">
    <property type="entry name" value="MA"/>
    <property type="match status" value="1"/>
</dbReference>
<dbReference type="Proteomes" id="UP000281915">
    <property type="component" value="Unassembled WGS sequence"/>
</dbReference>
<organism evidence="11 12">
    <name type="scientific">Brevibacillus panacihumi</name>
    <dbReference type="NCBI Taxonomy" id="497735"/>
    <lineage>
        <taxon>Bacteria</taxon>
        <taxon>Bacillati</taxon>
        <taxon>Bacillota</taxon>
        <taxon>Bacilli</taxon>
        <taxon>Bacillales</taxon>
        <taxon>Paenibacillaceae</taxon>
        <taxon>Brevibacillus</taxon>
    </lineage>
</organism>
<dbReference type="FunFam" id="1.10.287.950:FF:000001">
    <property type="entry name" value="Methyl-accepting chemotaxis sensory transducer"/>
    <property type="match status" value="1"/>
</dbReference>
<comment type="similarity">
    <text evidence="7">Belongs to the methyl-accepting chemotaxis (MCP) protein family.</text>
</comment>
<keyword evidence="3" id="KW-0812">Transmembrane</keyword>